<feature type="transmembrane region" description="Helical" evidence="2">
    <location>
        <begin position="112"/>
        <end position="136"/>
    </location>
</feature>
<sequence length="453" mass="51690">MNTLSYFSQYIFNPFSNKEDPPQKNGFEDKHNEPLHTQDPLENVDNIDFDSLVPLTVDIKSSDIETLEDTDSLNITENTEQNNEEKTASNMKLNVSHDKETLSNIQYGFKRILMSIIFFLPCYLIYKPFCFMWRVITLPISFVERGIKLRTRSRLKFSNTKKSNSISSKSSTLESIGETPEEDLSSGEEFYLQRDTVKGSLFRASTIKRDNSKLKQGKSLVNSDGASHVSTTTLGTKKMGRFLFPKKLIPRSILYSKKKKTLVIDLDETLIHSISRGTTHNNPSQAHIVEVKFSTSGVSTLYYVYKRPYCDQFLNKISKWYDIIIFTASMREYADPVIDWLESSFPGKFIKRLYRNDCTLRDGVGYIKDLSIIYGGGKNSVSADRLNEIIIIDNSPISYAMQVDNAIQVEGWISDPTDADLLNLIPLLEALRYTTDVRNILALKSGEKAFHIE</sequence>
<organism evidence="4 5">
    <name type="scientific">Arxiozyma heterogenica</name>
    <dbReference type="NCBI Taxonomy" id="278026"/>
    <lineage>
        <taxon>Eukaryota</taxon>
        <taxon>Fungi</taxon>
        <taxon>Dikarya</taxon>
        <taxon>Ascomycota</taxon>
        <taxon>Saccharomycotina</taxon>
        <taxon>Saccharomycetes</taxon>
        <taxon>Saccharomycetales</taxon>
        <taxon>Saccharomycetaceae</taxon>
        <taxon>Arxiozyma</taxon>
    </lineage>
</organism>
<dbReference type="AlphaFoldDB" id="A0AAN7W455"/>
<name>A0AAN7W455_9SACH</name>
<keyword evidence="5" id="KW-1185">Reference proteome</keyword>
<feature type="compositionally biased region" description="Basic and acidic residues" evidence="1">
    <location>
        <begin position="17"/>
        <end position="36"/>
    </location>
</feature>
<dbReference type="Pfam" id="PF03031">
    <property type="entry name" value="NIF"/>
    <property type="match status" value="1"/>
</dbReference>
<evidence type="ECO:0000313" key="4">
    <source>
        <dbReference type="EMBL" id="KAK5780799.1"/>
    </source>
</evidence>
<feature type="region of interest" description="Disordered" evidence="1">
    <location>
        <begin position="162"/>
        <end position="187"/>
    </location>
</feature>
<keyword evidence="2" id="KW-0812">Transmembrane</keyword>
<evidence type="ECO:0000313" key="5">
    <source>
        <dbReference type="Proteomes" id="UP001306508"/>
    </source>
</evidence>
<dbReference type="InterPro" id="IPR036412">
    <property type="entry name" value="HAD-like_sf"/>
</dbReference>
<feature type="region of interest" description="Disordered" evidence="1">
    <location>
        <begin position="15"/>
        <end position="42"/>
    </location>
</feature>
<dbReference type="FunFam" id="3.40.50.1000:FF:000199">
    <property type="entry name" value="Nuclear envelope morphology"/>
    <property type="match status" value="1"/>
</dbReference>
<dbReference type="SUPFAM" id="SSF56784">
    <property type="entry name" value="HAD-like"/>
    <property type="match status" value="1"/>
</dbReference>
<dbReference type="PROSITE" id="PS50969">
    <property type="entry name" value="FCP1"/>
    <property type="match status" value="1"/>
</dbReference>
<evidence type="ECO:0000259" key="3">
    <source>
        <dbReference type="PROSITE" id="PS50969"/>
    </source>
</evidence>
<dbReference type="Proteomes" id="UP001306508">
    <property type="component" value="Unassembled WGS sequence"/>
</dbReference>
<dbReference type="PANTHER" id="PTHR12210">
    <property type="entry name" value="DULLARD PROTEIN PHOSPHATASE"/>
    <property type="match status" value="1"/>
</dbReference>
<keyword evidence="2" id="KW-0472">Membrane</keyword>
<dbReference type="CDD" id="cd07521">
    <property type="entry name" value="HAD_FCP1-like"/>
    <property type="match status" value="1"/>
</dbReference>
<dbReference type="EMBL" id="JAWIZZ010000040">
    <property type="protein sequence ID" value="KAK5780799.1"/>
    <property type="molecule type" value="Genomic_DNA"/>
</dbReference>
<dbReference type="GO" id="GO:0016791">
    <property type="term" value="F:phosphatase activity"/>
    <property type="evidence" value="ECO:0007669"/>
    <property type="project" value="InterPro"/>
</dbReference>
<feature type="compositionally biased region" description="Low complexity" evidence="1">
    <location>
        <begin position="162"/>
        <end position="172"/>
    </location>
</feature>
<evidence type="ECO:0000256" key="1">
    <source>
        <dbReference type="SAM" id="MobiDB-lite"/>
    </source>
</evidence>
<reference evidence="5" key="1">
    <citation type="submission" date="2023-07" db="EMBL/GenBank/DDBJ databases">
        <title>A draft genome of Kazachstania heterogenica Y-27499.</title>
        <authorList>
            <person name="Donic C."/>
            <person name="Kralova J.S."/>
            <person name="Fidel L."/>
            <person name="Ben-Dor S."/>
            <person name="Jung S."/>
        </authorList>
    </citation>
    <scope>NUCLEOTIDE SEQUENCE [LARGE SCALE GENOMIC DNA]</scope>
    <source>
        <strain evidence="5">Y27499</strain>
    </source>
</reference>
<dbReference type="NCBIfam" id="TIGR02251">
    <property type="entry name" value="HIF-SF_euk"/>
    <property type="match status" value="1"/>
</dbReference>
<dbReference type="InterPro" id="IPR023214">
    <property type="entry name" value="HAD_sf"/>
</dbReference>
<comment type="caution">
    <text evidence="4">The sequence shown here is derived from an EMBL/GenBank/DDBJ whole genome shotgun (WGS) entry which is preliminary data.</text>
</comment>
<feature type="domain" description="FCP1 homology" evidence="3">
    <location>
        <begin position="255"/>
        <end position="431"/>
    </location>
</feature>
<dbReference type="InterPro" id="IPR004274">
    <property type="entry name" value="FCP1_dom"/>
</dbReference>
<protein>
    <recommendedName>
        <fullName evidence="3">FCP1 homology domain-containing protein</fullName>
    </recommendedName>
</protein>
<dbReference type="InterPro" id="IPR050365">
    <property type="entry name" value="TIM50"/>
</dbReference>
<accession>A0AAN7W455</accession>
<gene>
    <name evidence="4" type="ORF">RI543_001924</name>
</gene>
<keyword evidence="2" id="KW-1133">Transmembrane helix</keyword>
<evidence type="ECO:0000256" key="2">
    <source>
        <dbReference type="SAM" id="Phobius"/>
    </source>
</evidence>
<dbReference type="SMART" id="SM00577">
    <property type="entry name" value="CPDc"/>
    <property type="match status" value="1"/>
</dbReference>
<dbReference type="InterPro" id="IPR011948">
    <property type="entry name" value="Dullard_phosphatase"/>
</dbReference>
<proteinExistence type="predicted"/>
<dbReference type="Gene3D" id="3.40.50.1000">
    <property type="entry name" value="HAD superfamily/HAD-like"/>
    <property type="match status" value="1"/>
</dbReference>